<evidence type="ECO:0000313" key="2">
    <source>
        <dbReference type="Proteomes" id="UP000790377"/>
    </source>
</evidence>
<accession>A0ACB7ZUN5</accession>
<name>A0ACB7ZUN5_9AGAM</name>
<sequence length="236" mass="24209">MDMALKFESIILAQHINQGAPTTYKGRVTVAKTFKYPNRSPTCSHSNHTGPSTIVRRYHIKLVGWSHNKWANPSDLKGGAEALETLAEAVNSGSCRFVRIDKAELEDRKRCTQAGKILTPDQAEQALGPSACSSSSTSPTSPSSAPAASMPATSTPAAAVPPLAAVSTPPATTVPISTSSAPSMPSTIDTSAPTGSSTPPGTINPSQASGSSLVPPAPIPNGSAERPPLTRTAATA</sequence>
<comment type="caution">
    <text evidence="1">The sequence shown here is derived from an EMBL/GenBank/DDBJ whole genome shotgun (WGS) entry which is preliminary data.</text>
</comment>
<proteinExistence type="predicted"/>
<keyword evidence="2" id="KW-1185">Reference proteome</keyword>
<protein>
    <submittedName>
        <fullName evidence="1">Uncharacterized protein</fullName>
    </submittedName>
</protein>
<reference evidence="1" key="1">
    <citation type="journal article" date="2021" name="New Phytol.">
        <title>Evolutionary innovations through gain and loss of genes in the ectomycorrhizal Boletales.</title>
        <authorList>
            <person name="Wu G."/>
            <person name="Miyauchi S."/>
            <person name="Morin E."/>
            <person name="Kuo A."/>
            <person name="Drula E."/>
            <person name="Varga T."/>
            <person name="Kohler A."/>
            <person name="Feng B."/>
            <person name="Cao Y."/>
            <person name="Lipzen A."/>
            <person name="Daum C."/>
            <person name="Hundley H."/>
            <person name="Pangilinan J."/>
            <person name="Johnson J."/>
            <person name="Barry K."/>
            <person name="LaButti K."/>
            <person name="Ng V."/>
            <person name="Ahrendt S."/>
            <person name="Min B."/>
            <person name="Choi I.G."/>
            <person name="Park H."/>
            <person name="Plett J.M."/>
            <person name="Magnuson J."/>
            <person name="Spatafora J.W."/>
            <person name="Nagy L.G."/>
            <person name="Henrissat B."/>
            <person name="Grigoriev I.V."/>
            <person name="Yang Z.L."/>
            <person name="Xu J."/>
            <person name="Martin F.M."/>
        </authorList>
    </citation>
    <scope>NUCLEOTIDE SEQUENCE</scope>
    <source>
        <strain evidence="1">ATCC 28755</strain>
    </source>
</reference>
<evidence type="ECO:0000313" key="1">
    <source>
        <dbReference type="EMBL" id="KAH7904572.1"/>
    </source>
</evidence>
<organism evidence="1 2">
    <name type="scientific">Hygrophoropsis aurantiaca</name>
    <dbReference type="NCBI Taxonomy" id="72124"/>
    <lineage>
        <taxon>Eukaryota</taxon>
        <taxon>Fungi</taxon>
        <taxon>Dikarya</taxon>
        <taxon>Basidiomycota</taxon>
        <taxon>Agaricomycotina</taxon>
        <taxon>Agaricomycetes</taxon>
        <taxon>Agaricomycetidae</taxon>
        <taxon>Boletales</taxon>
        <taxon>Coniophorineae</taxon>
        <taxon>Hygrophoropsidaceae</taxon>
        <taxon>Hygrophoropsis</taxon>
    </lineage>
</organism>
<dbReference type="EMBL" id="MU268429">
    <property type="protein sequence ID" value="KAH7904572.1"/>
    <property type="molecule type" value="Genomic_DNA"/>
</dbReference>
<dbReference type="Proteomes" id="UP000790377">
    <property type="component" value="Unassembled WGS sequence"/>
</dbReference>
<gene>
    <name evidence="1" type="ORF">BJ138DRAFT_1119291</name>
</gene>